<dbReference type="PANTHER" id="PTHR44688:SF16">
    <property type="entry name" value="DNA-BINDING TRANSCRIPTIONAL ACTIVATOR DEVR_DOSR"/>
    <property type="match status" value="1"/>
</dbReference>
<dbReference type="Pfam" id="PF00196">
    <property type="entry name" value="GerE"/>
    <property type="match status" value="1"/>
</dbReference>
<dbReference type="AlphaFoldDB" id="A0A542Y6S5"/>
<dbReference type="PROSITE" id="PS00622">
    <property type="entry name" value="HTH_LUXR_1"/>
    <property type="match status" value="1"/>
</dbReference>
<dbReference type="GO" id="GO:0006355">
    <property type="term" value="P:regulation of DNA-templated transcription"/>
    <property type="evidence" value="ECO:0007669"/>
    <property type="project" value="InterPro"/>
</dbReference>
<organism evidence="5 6">
    <name type="scientific">Leucobacter komagatae</name>
    <dbReference type="NCBI Taxonomy" id="55969"/>
    <lineage>
        <taxon>Bacteria</taxon>
        <taxon>Bacillati</taxon>
        <taxon>Actinomycetota</taxon>
        <taxon>Actinomycetes</taxon>
        <taxon>Micrococcales</taxon>
        <taxon>Microbacteriaceae</taxon>
        <taxon>Leucobacter</taxon>
    </lineage>
</organism>
<feature type="domain" description="HTH luxR-type" evidence="4">
    <location>
        <begin position="637"/>
        <end position="702"/>
    </location>
</feature>
<dbReference type="InterPro" id="IPR036388">
    <property type="entry name" value="WH-like_DNA-bd_sf"/>
</dbReference>
<reference evidence="5 6" key="1">
    <citation type="submission" date="2019-06" db="EMBL/GenBank/DDBJ databases">
        <title>Sequencing the genomes of 1000 actinobacteria strains.</title>
        <authorList>
            <person name="Klenk H.-P."/>
        </authorList>
    </citation>
    <scope>NUCLEOTIDE SEQUENCE [LARGE SCALE GENOMIC DNA]</scope>
    <source>
        <strain evidence="5 6">DSM 8803</strain>
    </source>
</reference>
<name>A0A542Y6S5_9MICO</name>
<evidence type="ECO:0000313" key="6">
    <source>
        <dbReference type="Proteomes" id="UP000319094"/>
    </source>
</evidence>
<sequence>MVPTMPSRSAAEARAFGALSAGSALAVRADRGFGRSTLLWRLGAASAPRAETSLTMLGSRALSDIAFSHLASLATRVPEFALYSSDPLAASRALAERFAGDPLRVFIDDAEHVDAATAAIVTQLAAVGILQPVLAVRNTEELPEEFRRLAARADTVNVTLGEIDTTDAKVMLEAQLQQPVNASSVTHMLIAAGGVPAELALAARRAECEGRFVSARGYLVLAREQTTESSEAAQQAAEEWFAHCATGVPATGQDQILSLLAPLIAEGDEEARLLAGRIESGSGDHGHAMRLLTPQPGDSEYFRASSALWLSHVGEEFDVGQFEDWAANEQFSPTLRLSLVAVAMAHEAYAGRPIAAIERGFGLIESELWARVSGPDSGALLYSLHLAIISEGAHEFTHALRVSAINWDRLGVDHGLFIASRAHAAIEYGRAQEALDLTHQVLALTELGDPLGIAGFAAALGAGAAAMLENVEQARELLGVYREGPPWSGQMLRPEAERFALSAILLVDGPDEARRETAALIARAKAAGLKLQVMRLEHEAWRLGLTPSLDALSASAVGVEGQRAAALRLASDPERVEDAASSMHADGHTLFAAELLSAASRAEREAGNKLRSQALLTQAAELADQLPGVNTPRLARVRVDPALLTAREIEVCARAASGLSNVEIADELFLSQRTVEGHLQRAYAKLGVSDRRQLLPPAGGGTLRD</sequence>
<keyword evidence="6" id="KW-1185">Reference proteome</keyword>
<dbReference type="PANTHER" id="PTHR44688">
    <property type="entry name" value="DNA-BINDING TRANSCRIPTIONAL ACTIVATOR DEVR_DOSR"/>
    <property type="match status" value="1"/>
</dbReference>
<dbReference type="Proteomes" id="UP000319094">
    <property type="component" value="Unassembled WGS sequence"/>
</dbReference>
<dbReference type="SMART" id="SM00421">
    <property type="entry name" value="HTH_LUXR"/>
    <property type="match status" value="1"/>
</dbReference>
<evidence type="ECO:0000256" key="3">
    <source>
        <dbReference type="ARBA" id="ARBA00023163"/>
    </source>
</evidence>
<evidence type="ECO:0000259" key="4">
    <source>
        <dbReference type="PROSITE" id="PS50043"/>
    </source>
</evidence>
<keyword evidence="3" id="KW-0804">Transcription</keyword>
<evidence type="ECO:0000256" key="2">
    <source>
        <dbReference type="ARBA" id="ARBA00023125"/>
    </source>
</evidence>
<protein>
    <submittedName>
        <fullName evidence="5">Regulatory LuxR family protein</fullName>
    </submittedName>
</protein>
<dbReference type="GO" id="GO:0003677">
    <property type="term" value="F:DNA binding"/>
    <property type="evidence" value="ECO:0007669"/>
    <property type="project" value="UniProtKB-KW"/>
</dbReference>
<dbReference type="CDD" id="cd06170">
    <property type="entry name" value="LuxR_C_like"/>
    <property type="match status" value="1"/>
</dbReference>
<dbReference type="PRINTS" id="PR00038">
    <property type="entry name" value="HTHLUXR"/>
</dbReference>
<dbReference type="SUPFAM" id="SSF46894">
    <property type="entry name" value="C-terminal effector domain of the bipartite response regulators"/>
    <property type="match status" value="1"/>
</dbReference>
<dbReference type="PROSITE" id="PS50043">
    <property type="entry name" value="HTH_LUXR_2"/>
    <property type="match status" value="1"/>
</dbReference>
<gene>
    <name evidence="5" type="ORF">FB468_1766</name>
</gene>
<comment type="caution">
    <text evidence="5">The sequence shown here is derived from an EMBL/GenBank/DDBJ whole genome shotgun (WGS) entry which is preliminary data.</text>
</comment>
<dbReference type="Gene3D" id="1.10.10.10">
    <property type="entry name" value="Winged helix-like DNA-binding domain superfamily/Winged helix DNA-binding domain"/>
    <property type="match status" value="1"/>
</dbReference>
<dbReference type="EMBL" id="VFON01000001">
    <property type="protein sequence ID" value="TQL43734.1"/>
    <property type="molecule type" value="Genomic_DNA"/>
</dbReference>
<keyword evidence="1" id="KW-0805">Transcription regulation</keyword>
<dbReference type="InterPro" id="IPR016032">
    <property type="entry name" value="Sig_transdc_resp-reg_C-effctor"/>
</dbReference>
<evidence type="ECO:0000256" key="1">
    <source>
        <dbReference type="ARBA" id="ARBA00023015"/>
    </source>
</evidence>
<evidence type="ECO:0000313" key="5">
    <source>
        <dbReference type="EMBL" id="TQL43734.1"/>
    </source>
</evidence>
<proteinExistence type="predicted"/>
<keyword evidence="2" id="KW-0238">DNA-binding</keyword>
<dbReference type="InterPro" id="IPR000792">
    <property type="entry name" value="Tscrpt_reg_LuxR_C"/>
</dbReference>
<accession>A0A542Y6S5</accession>